<name>A0AA86X7F8_STREE</name>
<evidence type="ECO:0000313" key="2">
    <source>
        <dbReference type="Proteomes" id="UP000042745"/>
    </source>
</evidence>
<comment type="caution">
    <text evidence="1">The sequence shown here is derived from an EMBL/GenBank/DDBJ whole genome shotgun (WGS) entry which is preliminary data.</text>
</comment>
<accession>A0AA86X7F8</accession>
<organism evidence="1 2">
    <name type="scientific">Streptococcus pneumoniae</name>
    <dbReference type="NCBI Taxonomy" id="1313"/>
    <lineage>
        <taxon>Bacteria</taxon>
        <taxon>Bacillati</taxon>
        <taxon>Bacillota</taxon>
        <taxon>Bacilli</taxon>
        <taxon>Lactobacillales</taxon>
        <taxon>Streptococcaceae</taxon>
        <taxon>Streptococcus</taxon>
    </lineage>
</organism>
<dbReference type="Proteomes" id="UP000042745">
    <property type="component" value="Unassembled WGS sequence"/>
</dbReference>
<dbReference type="AlphaFoldDB" id="A0AA86X7F8"/>
<protein>
    <submittedName>
        <fullName evidence="1">Uncharacterized protein</fullName>
    </submittedName>
</protein>
<dbReference type="EMBL" id="CKGU01000021">
    <property type="protein sequence ID" value="CIS64015.1"/>
    <property type="molecule type" value="Genomic_DNA"/>
</dbReference>
<proteinExistence type="predicted"/>
<sequence length="222" mass="26656">MNKFDITKIREIIKIRNIEIICLILHGSRTLDIQNQESDLDIVAVTETGQYEDIVEIIDGEKYHIIFREKKYLESLSEEFFNIILTRIFDYNSLSGRIMSGDILWEKKGNEISSIITRNIIELDKYILDKKLHYQMISQLKDATTNSRYINLICIQNAVDTLICRFLLKNNIFFLNQKWFPYYVAQYFDKEISKYYYNLRFSQTPDLRELKQILEWVNNYEI</sequence>
<reference evidence="1 2" key="1">
    <citation type="submission" date="2015-03" db="EMBL/GenBank/DDBJ databases">
        <authorList>
            <consortium name="Pathogen Informatics"/>
            <person name="Murphy D."/>
        </authorList>
    </citation>
    <scope>NUCLEOTIDE SEQUENCE [LARGE SCALE GENOMIC DNA]</scope>
    <source>
        <strain evidence="2">type strain: N</strain>
    </source>
</reference>
<evidence type="ECO:0000313" key="1">
    <source>
        <dbReference type="EMBL" id="CIS64015.1"/>
    </source>
</evidence>
<dbReference type="RefSeq" id="WP_050229008.1">
    <property type="nucleotide sequence ID" value="NZ_CJZJ01000077.1"/>
</dbReference>
<gene>
    <name evidence="1" type="ORF">ERS019486_01447</name>
</gene>